<evidence type="ECO:0000313" key="3">
    <source>
        <dbReference type="EMBL" id="GAP42456.1"/>
    </source>
</evidence>
<dbReference type="Gene3D" id="3.20.20.140">
    <property type="entry name" value="Metal-dependent hydrolases"/>
    <property type="match status" value="1"/>
</dbReference>
<name>A0A0S7C0L6_9BACT</name>
<dbReference type="Pfam" id="PF07691">
    <property type="entry name" value="PA14"/>
    <property type="match status" value="1"/>
</dbReference>
<keyword evidence="4" id="KW-1185">Reference proteome</keyword>
<accession>A0A0S7C0L6</accession>
<dbReference type="InterPro" id="IPR059177">
    <property type="entry name" value="GH29D-like_dom"/>
</dbReference>
<evidence type="ECO:0000313" key="4">
    <source>
        <dbReference type="Proteomes" id="UP000053091"/>
    </source>
</evidence>
<evidence type="ECO:0000259" key="2">
    <source>
        <dbReference type="PROSITE" id="PS51820"/>
    </source>
</evidence>
<evidence type="ECO:0000256" key="1">
    <source>
        <dbReference type="SAM" id="SignalP"/>
    </source>
</evidence>
<protein>
    <submittedName>
        <fullName evidence="3">Protein containing PA14 domain</fullName>
    </submittedName>
</protein>
<dbReference type="Pfam" id="PF02811">
    <property type="entry name" value="PHP"/>
    <property type="match status" value="1"/>
</dbReference>
<dbReference type="Gene3D" id="3.90.182.10">
    <property type="entry name" value="Toxin - Anthrax Protective Antigen,domain 1"/>
    <property type="match status" value="1"/>
</dbReference>
<dbReference type="EMBL" id="DF968182">
    <property type="protein sequence ID" value="GAP42456.1"/>
    <property type="molecule type" value="Genomic_DNA"/>
</dbReference>
<feature type="chain" id="PRO_5006633477" evidence="1">
    <location>
        <begin position="20"/>
        <end position="599"/>
    </location>
</feature>
<dbReference type="GO" id="GO:0004534">
    <property type="term" value="F:5'-3' RNA exonuclease activity"/>
    <property type="evidence" value="ECO:0007669"/>
    <property type="project" value="TreeGrafter"/>
</dbReference>
<dbReference type="InterPro" id="IPR003141">
    <property type="entry name" value="Pol/His_phosphatase_N"/>
</dbReference>
<dbReference type="STRING" id="1678841.TBC1_11585"/>
<dbReference type="InterPro" id="IPR052018">
    <property type="entry name" value="PHP_domain"/>
</dbReference>
<dbReference type="Proteomes" id="UP000053091">
    <property type="component" value="Unassembled WGS sequence"/>
</dbReference>
<organism evidence="3">
    <name type="scientific">Lentimicrobium saccharophilum</name>
    <dbReference type="NCBI Taxonomy" id="1678841"/>
    <lineage>
        <taxon>Bacteria</taxon>
        <taxon>Pseudomonadati</taxon>
        <taxon>Bacteroidota</taxon>
        <taxon>Bacteroidia</taxon>
        <taxon>Bacteroidales</taxon>
        <taxon>Lentimicrobiaceae</taxon>
        <taxon>Lentimicrobium</taxon>
    </lineage>
</organism>
<dbReference type="PANTHER" id="PTHR42924:SF3">
    <property type="entry name" value="POLYMERASE_HISTIDINOL PHOSPHATASE N-TERMINAL DOMAIN-CONTAINING PROTEIN"/>
    <property type="match status" value="1"/>
</dbReference>
<dbReference type="SMART" id="SM00758">
    <property type="entry name" value="PA14"/>
    <property type="match status" value="1"/>
</dbReference>
<dbReference type="AlphaFoldDB" id="A0A0S7C0L6"/>
<dbReference type="SUPFAM" id="SSF56988">
    <property type="entry name" value="Anthrax protective antigen"/>
    <property type="match status" value="1"/>
</dbReference>
<dbReference type="InterPro" id="IPR037524">
    <property type="entry name" value="PA14/GLEYA"/>
</dbReference>
<dbReference type="InterPro" id="IPR016195">
    <property type="entry name" value="Pol/histidinol_Pase-like"/>
</dbReference>
<dbReference type="RefSeq" id="WP_062038233.1">
    <property type="nucleotide sequence ID" value="NZ_DF968182.1"/>
</dbReference>
<dbReference type="OrthoDB" id="9804333at2"/>
<dbReference type="PROSITE" id="PS51820">
    <property type="entry name" value="PA14"/>
    <property type="match status" value="1"/>
</dbReference>
<reference evidence="3" key="1">
    <citation type="journal article" date="2015" name="Genome Announc.">
        <title>Draft Genome Sequence of Bacteroidales Strain TBC1, a Novel Isolate from a Methanogenic Wastewater Treatment System.</title>
        <authorList>
            <person name="Tourlousse D.M."/>
            <person name="Matsuura N."/>
            <person name="Sun L."/>
            <person name="Toyonaga M."/>
            <person name="Kuroda K."/>
            <person name="Ohashi A."/>
            <person name="Cruz R."/>
            <person name="Yamaguchi T."/>
            <person name="Sekiguchi Y."/>
        </authorList>
    </citation>
    <scope>NUCLEOTIDE SEQUENCE [LARGE SCALE GENOMIC DNA]</scope>
    <source>
        <strain evidence="3">TBC1</strain>
    </source>
</reference>
<sequence length="599" mass="68341">MRKTFILLFAFFTAVALQAQERDIQFEWIEGFQKVDSRREIKIPDIPGYKTLKGDFHSHTIFSDGIVMPSERIHEAWREGLDVIAITDHTTRQPSYLTSDYNTSFKMAESVAKRRGITLIPGIEYTKSEPVGHLNILFLKDANYYARPDITPDEALDYAGKEGAFVIYNHPGWPDKDSRLDAFQIRHLEKKNIRAMEAINGNEFYPVVLDYCAQYQISPFSNTDIHSPIYASFPVDQTIRNLTLVFAKENSEEAIKEAMFAGRTLGLANNMLVGNGLYISQLIKESLRVTNLILDDYNFSCNVTNLSDITWVLYGPGHRRYVFPAGRTVQLSDLLSDAELVYKVKNTWVASDRHLEIPLMYILAEKEEVHMPVVGQNLTLIDKDQAIFAECLTQGAEIRYTTDGSVPDQNAQRWQQPLRLNQSATLTLRAFKEGMKPSRLFRRQVIINQLHEPSGIKAKERGLNYQYYEGEILSVVEIPVKGKKISEGISESLDIKLAKADDHFGIIFTGYLYAPVSGLYTFALESDDGATFSISNVELLDNDGSHSLKRVEGKIQLKKGFHPITVRYFDDYEEQEIRLLWSFPGKPETEISPEYYFAR</sequence>
<dbReference type="Pfam" id="PF13290">
    <property type="entry name" value="CHB_HEX_C_1"/>
    <property type="match status" value="1"/>
</dbReference>
<dbReference type="InterPro" id="IPR004013">
    <property type="entry name" value="PHP_dom"/>
</dbReference>
<dbReference type="GO" id="GO:0035312">
    <property type="term" value="F:5'-3' DNA exonuclease activity"/>
    <property type="evidence" value="ECO:0007669"/>
    <property type="project" value="TreeGrafter"/>
</dbReference>
<proteinExistence type="predicted"/>
<feature type="domain" description="PA14" evidence="2">
    <location>
        <begin position="458"/>
        <end position="595"/>
    </location>
</feature>
<dbReference type="SMART" id="SM00481">
    <property type="entry name" value="POLIIIAc"/>
    <property type="match status" value="1"/>
</dbReference>
<dbReference type="InterPro" id="IPR011658">
    <property type="entry name" value="PA14_dom"/>
</dbReference>
<keyword evidence="1" id="KW-0732">Signal</keyword>
<gene>
    <name evidence="3" type="ORF">TBC1_11585</name>
</gene>
<dbReference type="PANTHER" id="PTHR42924">
    <property type="entry name" value="EXONUCLEASE"/>
    <property type="match status" value="1"/>
</dbReference>
<feature type="signal peptide" evidence="1">
    <location>
        <begin position="1"/>
        <end position="19"/>
    </location>
</feature>
<dbReference type="SUPFAM" id="SSF89550">
    <property type="entry name" value="PHP domain-like"/>
    <property type="match status" value="1"/>
</dbReference>